<gene>
    <name evidence="1" type="ORF">DEO27_019995</name>
</gene>
<dbReference type="InterPro" id="IPR038056">
    <property type="entry name" value="YjbR-like_sf"/>
</dbReference>
<evidence type="ECO:0008006" key="3">
    <source>
        <dbReference type="Google" id="ProtNLM"/>
    </source>
</evidence>
<dbReference type="Pfam" id="PF04237">
    <property type="entry name" value="YjbR"/>
    <property type="match status" value="1"/>
</dbReference>
<dbReference type="KEGG" id="mrub:DEO27_019995"/>
<accession>A0A5C1I2S5</accession>
<sequence length="143" mass="16960">MTKLFSTRNYCFIKCCGENLLTLTMATNMHIFLQFMKSTLLPLPGVTTKMHFEYPAFYVNGKIFANIHEKDELLAIYTTEREKWIAHDPHTYFMTPHYQNYKYMLVRLETVSPDDLKQLLITAYLARATKKLIREYEEMKANN</sequence>
<evidence type="ECO:0000313" key="2">
    <source>
        <dbReference type="Proteomes" id="UP000251402"/>
    </source>
</evidence>
<dbReference type="Gene3D" id="3.90.1150.30">
    <property type="match status" value="1"/>
</dbReference>
<keyword evidence="2" id="KW-1185">Reference proteome</keyword>
<protein>
    <recommendedName>
        <fullName evidence="3">MmcQ/YjbR family DNA-binding protein</fullName>
    </recommendedName>
</protein>
<dbReference type="InterPro" id="IPR058532">
    <property type="entry name" value="YjbR/MT2646/Rv2570-like"/>
</dbReference>
<dbReference type="OrthoDB" id="954305at2"/>
<dbReference type="SUPFAM" id="SSF142906">
    <property type="entry name" value="YjbR-like"/>
    <property type="match status" value="1"/>
</dbReference>
<organism evidence="1 2">
    <name type="scientific">Mucilaginibacter rubeus</name>
    <dbReference type="NCBI Taxonomy" id="2027860"/>
    <lineage>
        <taxon>Bacteria</taxon>
        <taxon>Pseudomonadati</taxon>
        <taxon>Bacteroidota</taxon>
        <taxon>Sphingobacteriia</taxon>
        <taxon>Sphingobacteriales</taxon>
        <taxon>Sphingobacteriaceae</taxon>
        <taxon>Mucilaginibacter</taxon>
    </lineage>
</organism>
<evidence type="ECO:0000313" key="1">
    <source>
        <dbReference type="EMBL" id="QEM12205.1"/>
    </source>
</evidence>
<dbReference type="EMBL" id="CP043450">
    <property type="protein sequence ID" value="QEM12205.1"/>
    <property type="molecule type" value="Genomic_DNA"/>
</dbReference>
<reference evidence="1" key="1">
    <citation type="submission" date="2019-08" db="EMBL/GenBank/DDBJ databases">
        <title>Comparative genome analysis confer to the adaptation heavy metal polluted environment.</title>
        <authorList>
            <person name="Li Y."/>
        </authorList>
    </citation>
    <scope>NUCLEOTIDE SEQUENCE [LARGE SCALE GENOMIC DNA]</scope>
    <source>
        <strain evidence="1">P1</strain>
    </source>
</reference>
<dbReference type="AlphaFoldDB" id="A0A5C1I2S5"/>
<dbReference type="Proteomes" id="UP000251402">
    <property type="component" value="Chromosome"/>
</dbReference>
<name>A0A5C1I2S5_9SPHI</name>
<proteinExistence type="predicted"/>